<dbReference type="EC" id="2.7.7.65" evidence="3"/>
<comment type="catalytic activity">
    <reaction evidence="5">
        <text>2 GTP = 3',3'-c-di-GMP + 2 diphosphate</text>
        <dbReference type="Rhea" id="RHEA:24898"/>
        <dbReference type="ChEBI" id="CHEBI:33019"/>
        <dbReference type="ChEBI" id="CHEBI:37565"/>
        <dbReference type="ChEBI" id="CHEBI:58805"/>
        <dbReference type="EC" id="2.7.7.65"/>
    </reaction>
</comment>
<dbReference type="PANTHER" id="PTHR45138:SF9">
    <property type="entry name" value="DIGUANYLATE CYCLASE DGCM-RELATED"/>
    <property type="match status" value="1"/>
</dbReference>
<dbReference type="SMART" id="SM00065">
    <property type="entry name" value="GAF"/>
    <property type="match status" value="1"/>
</dbReference>
<dbReference type="GO" id="GO:1902201">
    <property type="term" value="P:negative regulation of bacterial-type flagellum-dependent cell motility"/>
    <property type="evidence" value="ECO:0007669"/>
    <property type="project" value="TreeGrafter"/>
</dbReference>
<sequence>MSDYILARVSETLTQDHSLETLVRQLLEMLEMVTEMESTYLTRIDTDGRYQHILYSRNSKQLDIPEGFSLPWGDSLCKRALDDNRLFSDDVAHDWADCEAARAIGISSYLSTPVVLTDGSLFGTLCAASTGQHTLTMRGQQVLRLFAGLIAQSIEKEKLVEQLREANAALIAHSYTDPLTGLPNRRAVFEHLTALFDSARKVGYQVIIAFIDLDDFKAINDRLGHEAGDRFLIEVGQRLSGSCQKDEIVGRIGGYEFLLACRGSAADNHSDAALTQRKHTLQHCLIGEYPLGPVKIFYPGASVGVVEINPADTDADSALHAADQAMYQEKHAKQKKRFVQLN</sequence>
<dbReference type="GO" id="GO:0043709">
    <property type="term" value="P:cell adhesion involved in single-species biofilm formation"/>
    <property type="evidence" value="ECO:0007669"/>
    <property type="project" value="TreeGrafter"/>
</dbReference>
<dbReference type="RefSeq" id="WP_156566660.1">
    <property type="nucleotide sequence ID" value="NZ_CACRTZ010000033.1"/>
</dbReference>
<name>A0A6N3GDH8_9ENTR</name>
<gene>
    <name evidence="7" type="primary">yeaP_2</name>
    <name evidence="7" type="ORF">EMLFYP7_03100</name>
</gene>
<evidence type="ECO:0000259" key="6">
    <source>
        <dbReference type="PROSITE" id="PS50887"/>
    </source>
</evidence>
<dbReference type="SUPFAM" id="SSF55781">
    <property type="entry name" value="GAF domain-like"/>
    <property type="match status" value="1"/>
</dbReference>
<comment type="cofactor">
    <cofactor evidence="1">
        <name>Mg(2+)</name>
        <dbReference type="ChEBI" id="CHEBI:18420"/>
    </cofactor>
</comment>
<evidence type="ECO:0000256" key="1">
    <source>
        <dbReference type="ARBA" id="ARBA00001946"/>
    </source>
</evidence>
<dbReference type="InterPro" id="IPR050469">
    <property type="entry name" value="Diguanylate_Cyclase"/>
</dbReference>
<accession>A0A6N3GDH8</accession>
<dbReference type="InterPro" id="IPR029016">
    <property type="entry name" value="GAF-like_dom_sf"/>
</dbReference>
<dbReference type="Pfam" id="PF00990">
    <property type="entry name" value="GGDEF"/>
    <property type="match status" value="1"/>
</dbReference>
<feature type="domain" description="GGDEF" evidence="6">
    <location>
        <begin position="204"/>
        <end position="342"/>
    </location>
</feature>
<proteinExistence type="predicted"/>
<dbReference type="GO" id="GO:0005886">
    <property type="term" value="C:plasma membrane"/>
    <property type="evidence" value="ECO:0007669"/>
    <property type="project" value="TreeGrafter"/>
</dbReference>
<evidence type="ECO:0000256" key="4">
    <source>
        <dbReference type="ARBA" id="ARBA00023134"/>
    </source>
</evidence>
<keyword evidence="4" id="KW-0547">Nucleotide-binding</keyword>
<dbReference type="SUPFAM" id="SSF55073">
    <property type="entry name" value="Nucleotide cyclase"/>
    <property type="match status" value="1"/>
</dbReference>
<dbReference type="GO" id="GO:0052621">
    <property type="term" value="F:diguanylate cyclase activity"/>
    <property type="evidence" value="ECO:0007669"/>
    <property type="project" value="UniProtKB-EC"/>
</dbReference>
<evidence type="ECO:0000313" key="7">
    <source>
        <dbReference type="EMBL" id="VYU61589.1"/>
    </source>
</evidence>
<dbReference type="InterPro" id="IPR029787">
    <property type="entry name" value="Nucleotide_cyclase"/>
</dbReference>
<dbReference type="EMBL" id="CACRTZ010000033">
    <property type="protein sequence ID" value="VYU61589.1"/>
    <property type="molecule type" value="Genomic_DNA"/>
</dbReference>
<protein>
    <recommendedName>
        <fullName evidence="3">diguanylate cyclase</fullName>
        <ecNumber evidence="3">2.7.7.65</ecNumber>
    </recommendedName>
</protein>
<dbReference type="Gene3D" id="3.30.450.40">
    <property type="match status" value="1"/>
</dbReference>
<keyword evidence="4" id="KW-0342">GTP-binding</keyword>
<evidence type="ECO:0000256" key="2">
    <source>
        <dbReference type="ARBA" id="ARBA00004665"/>
    </source>
</evidence>
<dbReference type="PANTHER" id="PTHR45138">
    <property type="entry name" value="REGULATORY COMPONENTS OF SENSORY TRANSDUCTION SYSTEM"/>
    <property type="match status" value="1"/>
</dbReference>
<dbReference type="CDD" id="cd01949">
    <property type="entry name" value="GGDEF"/>
    <property type="match status" value="1"/>
</dbReference>
<comment type="pathway">
    <text evidence="2">Purine metabolism; 3',5'-cyclic di-GMP biosynthesis.</text>
</comment>
<dbReference type="Pfam" id="PF13185">
    <property type="entry name" value="GAF_2"/>
    <property type="match status" value="1"/>
</dbReference>
<dbReference type="AlphaFoldDB" id="A0A6N3GDH8"/>
<dbReference type="InterPro" id="IPR043128">
    <property type="entry name" value="Rev_trsase/Diguanyl_cyclase"/>
</dbReference>
<dbReference type="SMART" id="SM00267">
    <property type="entry name" value="GGDEF"/>
    <property type="match status" value="1"/>
</dbReference>
<organism evidence="7">
    <name type="scientific">Phytobacter massiliensis</name>
    <dbReference type="NCBI Taxonomy" id="1485952"/>
    <lineage>
        <taxon>Bacteria</taxon>
        <taxon>Pseudomonadati</taxon>
        <taxon>Pseudomonadota</taxon>
        <taxon>Gammaproteobacteria</taxon>
        <taxon>Enterobacterales</taxon>
        <taxon>Enterobacteriaceae</taxon>
        <taxon>Phytobacter</taxon>
    </lineage>
</organism>
<dbReference type="GO" id="GO:0005525">
    <property type="term" value="F:GTP binding"/>
    <property type="evidence" value="ECO:0007669"/>
    <property type="project" value="UniProtKB-KW"/>
</dbReference>
<dbReference type="PROSITE" id="PS50887">
    <property type="entry name" value="GGDEF"/>
    <property type="match status" value="1"/>
</dbReference>
<keyword evidence="7" id="KW-0808">Transferase</keyword>
<evidence type="ECO:0000256" key="3">
    <source>
        <dbReference type="ARBA" id="ARBA00012528"/>
    </source>
</evidence>
<dbReference type="InterPro" id="IPR003018">
    <property type="entry name" value="GAF"/>
</dbReference>
<keyword evidence="7" id="KW-0548">Nucleotidyltransferase</keyword>
<dbReference type="InterPro" id="IPR000160">
    <property type="entry name" value="GGDEF_dom"/>
</dbReference>
<reference evidence="7" key="1">
    <citation type="submission" date="2019-11" db="EMBL/GenBank/DDBJ databases">
        <authorList>
            <person name="Feng L."/>
        </authorList>
    </citation>
    <scope>NUCLEOTIDE SEQUENCE</scope>
    <source>
        <strain evidence="7">EMassiliensisLFYP7</strain>
    </source>
</reference>
<evidence type="ECO:0000256" key="5">
    <source>
        <dbReference type="ARBA" id="ARBA00034247"/>
    </source>
</evidence>
<dbReference type="Gene3D" id="3.30.70.270">
    <property type="match status" value="1"/>
</dbReference>
<dbReference type="NCBIfam" id="TIGR00254">
    <property type="entry name" value="GGDEF"/>
    <property type="match status" value="1"/>
</dbReference>